<sequence length="371" mass="42110">MAASFFVNALQVDFESVLTMEHAGMAKIFIAGTVVSFVANRKLAFTKEVFAEAFGLPTEVQVGFLDISTQTVMDMRSRCSGSDVPFREPIKKKEMKMEYRLFHDIVAKSRCAKAAGGDKESTAGGPEATMEMTPEVEKQADDTSNASEQEERVECEKETEKEGQDGNVSTISQGEHVESTTEDETGAGNRETFMEARNEKAQPAQQSTTNTDESFYAPVELREINWVSYWLPVEQDSVYEVCGRFVKTENKLFSWAETDKVSELLQRRDLVWYKMVEFHMREAVAEHWKNFHKDKPSANQDIMAIRMLEAELAKTRKSVNLFQAKAGLPVTYNERSTDRVGSFEIIPILTWEEYKAQRVQPTHSTPDKRTN</sequence>
<dbReference type="EMBL" id="KQ997094">
    <property type="protein sequence ID" value="KZV44284.1"/>
    <property type="molecule type" value="Genomic_DNA"/>
</dbReference>
<accession>A0A2Z7CIE1</accession>
<evidence type="ECO:0000313" key="3">
    <source>
        <dbReference type="Proteomes" id="UP000250235"/>
    </source>
</evidence>
<protein>
    <submittedName>
        <fullName evidence="2">ABC transporter B family member 11-like</fullName>
    </submittedName>
</protein>
<reference evidence="2 3" key="1">
    <citation type="journal article" date="2015" name="Proc. Natl. Acad. Sci. U.S.A.">
        <title>The resurrection genome of Boea hygrometrica: A blueprint for survival of dehydration.</title>
        <authorList>
            <person name="Xiao L."/>
            <person name="Yang G."/>
            <person name="Zhang L."/>
            <person name="Yang X."/>
            <person name="Zhao S."/>
            <person name="Ji Z."/>
            <person name="Zhou Q."/>
            <person name="Hu M."/>
            <person name="Wang Y."/>
            <person name="Chen M."/>
            <person name="Xu Y."/>
            <person name="Jin H."/>
            <person name="Xiao X."/>
            <person name="Hu G."/>
            <person name="Bao F."/>
            <person name="Hu Y."/>
            <person name="Wan P."/>
            <person name="Li L."/>
            <person name="Deng X."/>
            <person name="Kuang T."/>
            <person name="Xiang C."/>
            <person name="Zhu J.K."/>
            <person name="Oliver M.J."/>
            <person name="He Y."/>
        </authorList>
    </citation>
    <scope>NUCLEOTIDE SEQUENCE [LARGE SCALE GENOMIC DNA]</scope>
    <source>
        <strain evidence="3">cv. XS01</strain>
    </source>
</reference>
<gene>
    <name evidence="2" type="ORF">F511_42674</name>
</gene>
<dbReference type="OrthoDB" id="1751168at2759"/>
<proteinExistence type="predicted"/>
<dbReference type="Proteomes" id="UP000250235">
    <property type="component" value="Unassembled WGS sequence"/>
</dbReference>
<name>A0A2Z7CIE1_9LAMI</name>
<evidence type="ECO:0000256" key="1">
    <source>
        <dbReference type="SAM" id="MobiDB-lite"/>
    </source>
</evidence>
<dbReference type="AlphaFoldDB" id="A0A2Z7CIE1"/>
<feature type="compositionally biased region" description="Basic and acidic residues" evidence="1">
    <location>
        <begin position="149"/>
        <end position="164"/>
    </location>
</feature>
<feature type="region of interest" description="Disordered" evidence="1">
    <location>
        <begin position="113"/>
        <end position="188"/>
    </location>
</feature>
<evidence type="ECO:0000313" key="2">
    <source>
        <dbReference type="EMBL" id="KZV44284.1"/>
    </source>
</evidence>
<organism evidence="2 3">
    <name type="scientific">Dorcoceras hygrometricum</name>
    <dbReference type="NCBI Taxonomy" id="472368"/>
    <lineage>
        <taxon>Eukaryota</taxon>
        <taxon>Viridiplantae</taxon>
        <taxon>Streptophyta</taxon>
        <taxon>Embryophyta</taxon>
        <taxon>Tracheophyta</taxon>
        <taxon>Spermatophyta</taxon>
        <taxon>Magnoliopsida</taxon>
        <taxon>eudicotyledons</taxon>
        <taxon>Gunneridae</taxon>
        <taxon>Pentapetalae</taxon>
        <taxon>asterids</taxon>
        <taxon>lamiids</taxon>
        <taxon>Lamiales</taxon>
        <taxon>Gesneriaceae</taxon>
        <taxon>Didymocarpoideae</taxon>
        <taxon>Trichosporeae</taxon>
        <taxon>Loxocarpinae</taxon>
        <taxon>Dorcoceras</taxon>
    </lineage>
</organism>
<keyword evidence="3" id="KW-1185">Reference proteome</keyword>